<dbReference type="NCBIfam" id="TIGR00206">
    <property type="entry name" value="fliF"/>
    <property type="match status" value="1"/>
</dbReference>
<keyword evidence="14" id="KW-0966">Cell projection</keyword>
<dbReference type="GO" id="GO:0005886">
    <property type="term" value="C:plasma membrane"/>
    <property type="evidence" value="ECO:0007669"/>
    <property type="project" value="UniProtKB-SubCell"/>
</dbReference>
<dbReference type="InterPro" id="IPR006182">
    <property type="entry name" value="FliF_N_dom"/>
</dbReference>
<evidence type="ECO:0000256" key="7">
    <source>
        <dbReference type="ARBA" id="ARBA00023136"/>
    </source>
</evidence>
<comment type="similarity">
    <text evidence="3 9">Belongs to the FliF family.</text>
</comment>
<dbReference type="GO" id="GO:0003774">
    <property type="term" value="F:cytoskeletal motor activity"/>
    <property type="evidence" value="ECO:0007669"/>
    <property type="project" value="InterPro"/>
</dbReference>
<dbReference type="GO" id="GO:0009431">
    <property type="term" value="C:bacterial-type flagellum basal body, MS ring"/>
    <property type="evidence" value="ECO:0007669"/>
    <property type="project" value="InterPro"/>
</dbReference>
<evidence type="ECO:0000256" key="3">
    <source>
        <dbReference type="ARBA" id="ARBA00007971"/>
    </source>
</evidence>
<dbReference type="EMBL" id="FWZT01000025">
    <property type="protein sequence ID" value="SMF69484.1"/>
    <property type="molecule type" value="Genomic_DNA"/>
</dbReference>
<dbReference type="PRINTS" id="PR01009">
    <property type="entry name" value="FLGMRINGFLIF"/>
</dbReference>
<keyword evidence="14" id="KW-0282">Flagellum</keyword>
<keyword evidence="6 11" id="KW-1133">Transmembrane helix</keyword>
<evidence type="ECO:0000256" key="2">
    <source>
        <dbReference type="ARBA" id="ARBA00004651"/>
    </source>
</evidence>
<feature type="domain" description="Flagellar M-ring C-terminal" evidence="13">
    <location>
        <begin position="258"/>
        <end position="419"/>
    </location>
</feature>
<dbReference type="Pfam" id="PF01514">
    <property type="entry name" value="YscJ_FliF"/>
    <property type="match status" value="1"/>
</dbReference>
<name>A0A1Y6CKS7_9BACT</name>
<evidence type="ECO:0000256" key="6">
    <source>
        <dbReference type="ARBA" id="ARBA00022989"/>
    </source>
</evidence>
<evidence type="ECO:0000256" key="9">
    <source>
        <dbReference type="PIRNR" id="PIRNR004862"/>
    </source>
</evidence>
<keyword evidence="15" id="KW-1185">Reference proteome</keyword>
<dbReference type="AlphaFoldDB" id="A0A1Y6CKS7"/>
<feature type="region of interest" description="Disordered" evidence="10">
    <location>
        <begin position="299"/>
        <end position="319"/>
    </location>
</feature>
<dbReference type="PANTHER" id="PTHR30046">
    <property type="entry name" value="FLAGELLAR M-RING PROTEIN"/>
    <property type="match status" value="1"/>
</dbReference>
<evidence type="ECO:0000256" key="8">
    <source>
        <dbReference type="ARBA" id="ARBA00023143"/>
    </source>
</evidence>
<evidence type="ECO:0000256" key="5">
    <source>
        <dbReference type="ARBA" id="ARBA00022692"/>
    </source>
</evidence>
<dbReference type="STRING" id="1513793.SAMN06296036_12516"/>
<keyword evidence="8 9" id="KW-0975">Bacterial flagellum</keyword>
<evidence type="ECO:0000313" key="14">
    <source>
        <dbReference type="EMBL" id="SMF69484.1"/>
    </source>
</evidence>
<keyword evidence="5 11" id="KW-0812">Transmembrane</keyword>
<feature type="transmembrane region" description="Helical" evidence="11">
    <location>
        <begin position="439"/>
        <end position="461"/>
    </location>
</feature>
<dbReference type="Proteomes" id="UP000192907">
    <property type="component" value="Unassembled WGS sequence"/>
</dbReference>
<comment type="function">
    <text evidence="9">The M ring may be actively involved in energy transduction.</text>
</comment>
<keyword evidence="14" id="KW-0969">Cilium</keyword>
<comment type="subcellular location">
    <subcellularLocation>
        <location evidence="1 9">Bacterial flagellum basal body</location>
    </subcellularLocation>
    <subcellularLocation>
        <location evidence="2">Cell membrane</location>
        <topology evidence="2">Multi-pass membrane protein</topology>
    </subcellularLocation>
</comment>
<keyword evidence="4" id="KW-1003">Cell membrane</keyword>
<accession>A0A1Y6CKS7</accession>
<dbReference type="InterPro" id="IPR000067">
    <property type="entry name" value="FlgMring_FliF"/>
</dbReference>
<organism evidence="14 15">
    <name type="scientific">Pseudobacteriovorax antillogorgiicola</name>
    <dbReference type="NCBI Taxonomy" id="1513793"/>
    <lineage>
        <taxon>Bacteria</taxon>
        <taxon>Pseudomonadati</taxon>
        <taxon>Bdellovibrionota</taxon>
        <taxon>Oligoflexia</taxon>
        <taxon>Oligoflexales</taxon>
        <taxon>Pseudobacteriovoracaceae</taxon>
        <taxon>Pseudobacteriovorax</taxon>
    </lineage>
</organism>
<feature type="domain" description="Flagellar M-ring N-terminal" evidence="12">
    <location>
        <begin position="50"/>
        <end position="222"/>
    </location>
</feature>
<evidence type="ECO:0000313" key="15">
    <source>
        <dbReference type="Proteomes" id="UP000192907"/>
    </source>
</evidence>
<dbReference type="InterPro" id="IPR045851">
    <property type="entry name" value="AMP-bd_C_sf"/>
</dbReference>
<dbReference type="Pfam" id="PF08345">
    <property type="entry name" value="YscJ_FliF_C"/>
    <property type="match status" value="1"/>
</dbReference>
<evidence type="ECO:0000256" key="10">
    <source>
        <dbReference type="SAM" id="MobiDB-lite"/>
    </source>
</evidence>
<evidence type="ECO:0000259" key="12">
    <source>
        <dbReference type="Pfam" id="PF01514"/>
    </source>
</evidence>
<evidence type="ECO:0000259" key="13">
    <source>
        <dbReference type="Pfam" id="PF08345"/>
    </source>
</evidence>
<dbReference type="Gene3D" id="3.30.300.30">
    <property type="match status" value="1"/>
</dbReference>
<gene>
    <name evidence="14" type="ORF">SAMN06296036_12516</name>
</gene>
<dbReference type="InterPro" id="IPR043427">
    <property type="entry name" value="YscJ/FliF"/>
</dbReference>
<dbReference type="PIRSF" id="PIRSF004862">
    <property type="entry name" value="FliF"/>
    <property type="match status" value="1"/>
</dbReference>
<proteinExistence type="inferred from homology"/>
<evidence type="ECO:0000256" key="1">
    <source>
        <dbReference type="ARBA" id="ARBA00004117"/>
    </source>
</evidence>
<dbReference type="OrthoDB" id="5287873at2"/>
<dbReference type="RefSeq" id="WP_132323991.1">
    <property type="nucleotide sequence ID" value="NZ_FWZT01000025.1"/>
</dbReference>
<dbReference type="GO" id="GO:0071973">
    <property type="term" value="P:bacterial-type flagellum-dependent cell motility"/>
    <property type="evidence" value="ECO:0007669"/>
    <property type="project" value="InterPro"/>
</dbReference>
<keyword evidence="7 11" id="KW-0472">Membrane</keyword>
<protein>
    <recommendedName>
        <fullName evidence="9">Flagellar M-ring protein</fullName>
    </recommendedName>
</protein>
<evidence type="ECO:0000256" key="4">
    <source>
        <dbReference type="ARBA" id="ARBA00022475"/>
    </source>
</evidence>
<sequence length="539" mass="61161">MGNFTEYLSKLREQLFKFWTSLNTWQKAGVAATILLIIGGIMTIVLNQEERQMSYLYENLEQDDVQAIAQELKNQQVQDYVIDDKGILVASDQVLPLRLKLAQEGLPAHGHIGWEKFDKQDFTKTEFEQNVNKLRAIQGELSRTIKSINGIIGARVHIVMPEKSLFKEDEKEPTAAVYVKTYRNTSLSERQIKGITHLVSRSVEGLRPEKVTIVNQDGKMLTKVEIDDPTTKLTNEMLAYRRTIEKELAAKVKALVGRIVGADRVEAKIDVEVDFTREEQTISDIDPDRVVVLSSNTTNQEMKGSGLNPTGIPGAKSNVPGEQEELAINSNSNQSTRNTERLNYEIAKQHRHRILPVGTIKRISAAVIVDGTQVYPADGTAPEFEARTPEEMKKIEDLVKSAIGFKQNRDEVTVHNVLFELAPMQVEALREKKKENRKYISTLVLSSVIALALVFFFAFIVRPYFRWLSYDPERKQKEAIVEEFKPDLEMGGMSNVQVKEDVPFEKLSPQEQILYLAKNEPARTTEAIRILLNPHQSNR</sequence>
<reference evidence="15" key="1">
    <citation type="submission" date="2017-04" db="EMBL/GenBank/DDBJ databases">
        <authorList>
            <person name="Varghese N."/>
            <person name="Submissions S."/>
        </authorList>
    </citation>
    <scope>NUCLEOTIDE SEQUENCE [LARGE SCALE GENOMIC DNA]</scope>
    <source>
        <strain evidence="15">RKEM611</strain>
    </source>
</reference>
<dbReference type="PANTHER" id="PTHR30046:SF0">
    <property type="entry name" value="FLAGELLAR M-RING PROTEIN"/>
    <property type="match status" value="1"/>
</dbReference>
<dbReference type="InterPro" id="IPR013556">
    <property type="entry name" value="Flag_M-ring_C"/>
</dbReference>
<evidence type="ECO:0000256" key="11">
    <source>
        <dbReference type="SAM" id="Phobius"/>
    </source>
</evidence>
<feature type="transmembrane region" description="Helical" evidence="11">
    <location>
        <begin position="28"/>
        <end position="46"/>
    </location>
</feature>